<evidence type="ECO:0000256" key="3">
    <source>
        <dbReference type="ARBA" id="ARBA00008335"/>
    </source>
</evidence>
<evidence type="ECO:0000259" key="28">
    <source>
        <dbReference type="PROSITE" id="PS50850"/>
    </source>
</evidence>
<evidence type="ECO:0000313" key="29">
    <source>
        <dbReference type="EMBL" id="MCG2624198.1"/>
    </source>
</evidence>
<comment type="catalytic activity">
    <reaction evidence="15">
        <text>L-aspartyl-L-lysine(out) = L-aspartyl-L-lysine(in)</text>
        <dbReference type="Rhea" id="RHEA:79411"/>
        <dbReference type="ChEBI" id="CHEBI:229953"/>
    </reaction>
</comment>
<comment type="subcellular location">
    <subcellularLocation>
        <location evidence="2">Cell membrane</location>
        <topology evidence="2">Multi-pass membrane protein</topology>
    </subcellularLocation>
    <subcellularLocation>
        <location evidence="1">Lysosome membrane</location>
        <topology evidence="1">Multi-pass membrane protein</topology>
    </subcellularLocation>
</comment>
<comment type="catalytic activity">
    <reaction evidence="13">
        <text>L-lysyl-L-alpha-amino acid(out) = L-lysyl-L-alpha-amino acid(in)</text>
        <dbReference type="Rhea" id="RHEA:79387"/>
        <dbReference type="ChEBI" id="CHEBI:229965"/>
    </reaction>
</comment>
<dbReference type="PANTHER" id="PTHR23512:SF3">
    <property type="entry name" value="MAJOR FACILITATOR SUPERFAMILY DOMAIN-CONTAINING PROTEIN 1"/>
    <property type="match status" value="1"/>
</dbReference>
<evidence type="ECO:0000256" key="18">
    <source>
        <dbReference type="ARBA" id="ARBA00044903"/>
    </source>
</evidence>
<feature type="transmembrane region" description="Helical" evidence="27">
    <location>
        <begin position="74"/>
        <end position="94"/>
    </location>
</feature>
<evidence type="ECO:0000256" key="10">
    <source>
        <dbReference type="ARBA" id="ARBA00044878"/>
    </source>
</evidence>
<feature type="transmembrane region" description="Helical" evidence="27">
    <location>
        <begin position="385"/>
        <end position="405"/>
    </location>
</feature>
<feature type="transmembrane region" description="Helical" evidence="27">
    <location>
        <begin position="43"/>
        <end position="67"/>
    </location>
</feature>
<comment type="similarity">
    <text evidence="3">Belongs to the major facilitator superfamily.</text>
</comment>
<accession>A0ABS9LCF0</accession>
<evidence type="ECO:0000256" key="9">
    <source>
        <dbReference type="ARBA" id="ARBA00044876"/>
    </source>
</evidence>
<feature type="domain" description="Major facilitator superfamily (MFS) profile" evidence="28">
    <location>
        <begin position="9"/>
        <end position="410"/>
    </location>
</feature>
<dbReference type="EMBL" id="JAKLTQ010000021">
    <property type="protein sequence ID" value="MCG2624198.1"/>
    <property type="molecule type" value="Genomic_DNA"/>
</dbReference>
<dbReference type="Proteomes" id="UP001165368">
    <property type="component" value="Unassembled WGS sequence"/>
</dbReference>
<evidence type="ECO:0000256" key="19">
    <source>
        <dbReference type="ARBA" id="ARBA00044912"/>
    </source>
</evidence>
<dbReference type="SUPFAM" id="SSF103473">
    <property type="entry name" value="MFS general substrate transporter"/>
    <property type="match status" value="1"/>
</dbReference>
<gene>
    <name evidence="29" type="ORF">LVY72_20115</name>
</gene>
<organism evidence="29 30">
    <name type="scientific">Arthrobacter hankyongi</name>
    <dbReference type="NCBI Taxonomy" id="2904801"/>
    <lineage>
        <taxon>Bacteria</taxon>
        <taxon>Bacillati</taxon>
        <taxon>Actinomycetota</taxon>
        <taxon>Actinomycetes</taxon>
        <taxon>Micrococcales</taxon>
        <taxon>Micrococcaceae</taxon>
        <taxon>Arthrobacter</taxon>
    </lineage>
</organism>
<evidence type="ECO:0000256" key="23">
    <source>
        <dbReference type="ARBA" id="ARBA00045018"/>
    </source>
</evidence>
<dbReference type="InterPro" id="IPR020846">
    <property type="entry name" value="MFS_dom"/>
</dbReference>
<evidence type="ECO:0000256" key="7">
    <source>
        <dbReference type="ARBA" id="ARBA00023136"/>
    </source>
</evidence>
<dbReference type="InterPro" id="IPR052187">
    <property type="entry name" value="MFSD1"/>
</dbReference>
<keyword evidence="5 27" id="KW-0812">Transmembrane</keyword>
<dbReference type="RefSeq" id="WP_237825831.1">
    <property type="nucleotide sequence ID" value="NZ_JAKLTQ010000021.1"/>
</dbReference>
<evidence type="ECO:0000256" key="17">
    <source>
        <dbReference type="ARBA" id="ARBA00044900"/>
    </source>
</evidence>
<dbReference type="InterPro" id="IPR011701">
    <property type="entry name" value="MFS"/>
</dbReference>
<comment type="catalytic activity">
    <reaction evidence="19">
        <text>L-histidyl-L-alpha-amino acid(out) = L-histidyl-L-alpha-amino acid(in)</text>
        <dbReference type="Rhea" id="RHEA:79379"/>
        <dbReference type="ChEBI" id="CHEBI:229964"/>
    </reaction>
</comment>
<comment type="subunit">
    <text evidence="25">Homodimer. Interacts with lysosomal protein GLMP (via lumenal domain); the interaction starts while both proteins are still in the endoplasmic reticulum and is required for stabilization of MFSD1 in lysosomes but has no direct effect on its targeting to lysosomes or transporter activity.</text>
</comment>
<evidence type="ECO:0000256" key="27">
    <source>
        <dbReference type="SAM" id="Phobius"/>
    </source>
</evidence>
<dbReference type="Pfam" id="PF07690">
    <property type="entry name" value="MFS_1"/>
    <property type="match status" value="1"/>
</dbReference>
<dbReference type="CDD" id="cd06174">
    <property type="entry name" value="MFS"/>
    <property type="match status" value="1"/>
</dbReference>
<comment type="catalytic activity">
    <reaction evidence="11">
        <text>L-alpha-aminoacyl-L-arginine(out) = L-alpha-aminoacyl-L-arginine(in)</text>
        <dbReference type="Rhea" id="RHEA:79367"/>
        <dbReference type="ChEBI" id="CHEBI:229968"/>
    </reaction>
</comment>
<evidence type="ECO:0000256" key="20">
    <source>
        <dbReference type="ARBA" id="ARBA00044919"/>
    </source>
</evidence>
<comment type="function">
    <text evidence="24">Lysosomal dipeptide uniporter that selectively exports lysine, arginine or histidine-containing dipeptides with a net positive charge from the lysosome lumen into the cytosol. Could play a role in a specific type of protein O-glycosylation indirectly regulating macrophages migration and tissue invasion. Also essential for liver homeostasis.</text>
</comment>
<evidence type="ECO:0000256" key="24">
    <source>
        <dbReference type="ARBA" id="ARBA00045709"/>
    </source>
</evidence>
<comment type="catalytic activity">
    <reaction evidence="16">
        <text>L-arginyl-L-alpha-amino acid(out) = L-arginyl-L-alpha-amino acid(in)</text>
        <dbReference type="Rhea" id="RHEA:79371"/>
        <dbReference type="ChEBI" id="CHEBI:84315"/>
    </reaction>
</comment>
<evidence type="ECO:0000256" key="16">
    <source>
        <dbReference type="ARBA" id="ARBA00044899"/>
    </source>
</evidence>
<comment type="catalytic activity">
    <reaction evidence="20">
        <text>L-alanyl-L-lysine(out) = L-alanyl-L-lysine(in)</text>
        <dbReference type="Rhea" id="RHEA:79415"/>
        <dbReference type="ChEBI" id="CHEBI:192470"/>
    </reaction>
</comment>
<keyword evidence="7 27" id="KW-0472">Membrane</keyword>
<dbReference type="Gene3D" id="1.20.1250.20">
    <property type="entry name" value="MFS general substrate transporter like domains"/>
    <property type="match status" value="2"/>
</dbReference>
<comment type="catalytic activity">
    <reaction evidence="18">
        <text>L-arginyl-glycine(out) = L-arginyl-glycine(in)</text>
        <dbReference type="Rhea" id="RHEA:79391"/>
        <dbReference type="ChEBI" id="CHEBI:229955"/>
    </reaction>
</comment>
<comment type="catalytic activity">
    <reaction evidence="14">
        <text>L-alpha-aminoacyl-L-lysine(out) = L-alpha-aminoacyl-L-lysine(in)</text>
        <dbReference type="Rhea" id="RHEA:79383"/>
        <dbReference type="ChEBI" id="CHEBI:229966"/>
    </reaction>
</comment>
<evidence type="ECO:0000256" key="8">
    <source>
        <dbReference type="ARBA" id="ARBA00023228"/>
    </source>
</evidence>
<feature type="region of interest" description="Disordered" evidence="26">
    <location>
        <begin position="435"/>
        <end position="457"/>
    </location>
</feature>
<evidence type="ECO:0000256" key="14">
    <source>
        <dbReference type="ARBA" id="ARBA00044893"/>
    </source>
</evidence>
<evidence type="ECO:0000313" key="30">
    <source>
        <dbReference type="Proteomes" id="UP001165368"/>
    </source>
</evidence>
<feature type="transmembrane region" description="Helical" evidence="27">
    <location>
        <begin position="133"/>
        <end position="158"/>
    </location>
</feature>
<evidence type="ECO:0000256" key="5">
    <source>
        <dbReference type="ARBA" id="ARBA00022692"/>
    </source>
</evidence>
<keyword evidence="4" id="KW-0813">Transport</keyword>
<dbReference type="PANTHER" id="PTHR23512">
    <property type="entry name" value="MAJOR FACILITATOR SUPERFAMILY DOMAIN-CONTAINING PROTEIN 1"/>
    <property type="match status" value="1"/>
</dbReference>
<evidence type="ECO:0000256" key="12">
    <source>
        <dbReference type="ARBA" id="ARBA00044884"/>
    </source>
</evidence>
<evidence type="ECO:0000256" key="15">
    <source>
        <dbReference type="ARBA" id="ARBA00044898"/>
    </source>
</evidence>
<comment type="catalytic activity">
    <reaction evidence="10">
        <text>L-histidyl-glycine(out) = L-histidyl-glycine(in)</text>
        <dbReference type="Rhea" id="RHEA:79395"/>
        <dbReference type="ChEBI" id="CHEBI:229957"/>
    </reaction>
</comment>
<feature type="transmembrane region" description="Helical" evidence="27">
    <location>
        <begin position="249"/>
        <end position="270"/>
    </location>
</feature>
<comment type="catalytic activity">
    <reaction evidence="17">
        <text>L-lysyl-L-lysine(out) = L-lysyl-L-lysine(in)</text>
        <dbReference type="Rhea" id="RHEA:79403"/>
        <dbReference type="ChEBI" id="CHEBI:229956"/>
    </reaction>
</comment>
<comment type="catalytic activity">
    <reaction evidence="9">
        <text>L-lysyl-L-alanine(out) = L-lysyl-L-alanine(in)</text>
        <dbReference type="Rhea" id="RHEA:79399"/>
        <dbReference type="ChEBI" id="CHEBI:229954"/>
    </reaction>
</comment>
<feature type="transmembrane region" description="Helical" evidence="27">
    <location>
        <begin position="282"/>
        <end position="301"/>
    </location>
</feature>
<comment type="catalytic activity">
    <reaction evidence="21">
        <text>L-lysyl-glycine(out) = L-lysyl-glycine(in)</text>
        <dbReference type="Rhea" id="RHEA:79407"/>
        <dbReference type="ChEBI" id="CHEBI:191202"/>
    </reaction>
</comment>
<comment type="caution">
    <text evidence="29">The sequence shown here is derived from an EMBL/GenBank/DDBJ whole genome shotgun (WGS) entry which is preliminary data.</text>
</comment>
<evidence type="ECO:0000256" key="11">
    <source>
        <dbReference type="ARBA" id="ARBA00044881"/>
    </source>
</evidence>
<feature type="transmembrane region" description="Helical" evidence="27">
    <location>
        <begin position="340"/>
        <end position="365"/>
    </location>
</feature>
<feature type="transmembrane region" description="Helical" evidence="27">
    <location>
        <begin position="307"/>
        <end position="328"/>
    </location>
</feature>
<evidence type="ECO:0000256" key="13">
    <source>
        <dbReference type="ARBA" id="ARBA00044891"/>
    </source>
</evidence>
<evidence type="ECO:0000256" key="25">
    <source>
        <dbReference type="ARBA" id="ARBA00046376"/>
    </source>
</evidence>
<evidence type="ECO:0000256" key="4">
    <source>
        <dbReference type="ARBA" id="ARBA00022448"/>
    </source>
</evidence>
<name>A0ABS9LCF0_9MICC</name>
<evidence type="ECO:0000256" key="6">
    <source>
        <dbReference type="ARBA" id="ARBA00022989"/>
    </source>
</evidence>
<feature type="transmembrane region" description="Helical" evidence="27">
    <location>
        <begin position="164"/>
        <end position="183"/>
    </location>
</feature>
<evidence type="ECO:0000256" key="1">
    <source>
        <dbReference type="ARBA" id="ARBA00004155"/>
    </source>
</evidence>
<reference evidence="29" key="1">
    <citation type="submission" date="2022-01" db="EMBL/GenBank/DDBJ databases">
        <authorList>
            <person name="Jo J.-H."/>
            <person name="Im W.-T."/>
        </authorList>
    </citation>
    <scope>NUCLEOTIDE SEQUENCE</scope>
    <source>
        <strain evidence="29">I2-34</strain>
    </source>
</reference>
<keyword evidence="6 27" id="KW-1133">Transmembrane helix</keyword>
<comment type="catalytic activity">
    <reaction evidence="12">
        <text>L-alpha-aminoacyl-L-histidine(out) = L-alpha-aminoacyl-L-histidine(in)</text>
        <dbReference type="Rhea" id="RHEA:79375"/>
        <dbReference type="ChEBI" id="CHEBI:229967"/>
    </reaction>
</comment>
<sequence>MDTRRAWWIWGIAVFAYLVAITQRTSFGVAGLAATERFDASAAALSAFTVVQLLVYAGLQIPVGVLVDRFGSRFMITGGAVLMCLGQAQLAFAASVPEGLVGRLLVGAGDAMTFVSVMRLLPTWFRPLRIPLLTQLTGIFGMLGQILSAVPFVAVLHLKGWTSAFLSAAALSILAAVLAGIVIRDVPAGVVRPVPPTLRQTGQSLSGAWQQAGTRLGLWSHFTVQFAGNVFVLAWGYPFLASAQGLDPAMASALMTLFVLVALVCGPFVGTFVSRHPMRRSSMVLLITAATAAVWLAVILYPGRAPLWLLVVLVMVLAVGGPGSMIAFDFARTFNPVSRVGTATGIVNVGGFVSALLVMFGIGVILDALKSSGFSGGNLYDLQAFKLALCLQFIFLAGGAVALLATRRQVRDEMAVQGVVVQPLWRAVLQRRRTARVEPGTGPHSHTNDAGDQAGRG</sequence>
<evidence type="ECO:0000256" key="21">
    <source>
        <dbReference type="ARBA" id="ARBA00044924"/>
    </source>
</evidence>
<keyword evidence="30" id="KW-1185">Reference proteome</keyword>
<dbReference type="InterPro" id="IPR036259">
    <property type="entry name" value="MFS_trans_sf"/>
</dbReference>
<evidence type="ECO:0000256" key="22">
    <source>
        <dbReference type="ARBA" id="ARBA00044985"/>
    </source>
</evidence>
<keyword evidence="8" id="KW-0458">Lysosome</keyword>
<evidence type="ECO:0000256" key="2">
    <source>
        <dbReference type="ARBA" id="ARBA00004651"/>
    </source>
</evidence>
<protein>
    <recommendedName>
        <fullName evidence="22">Lysosomal dipeptide transporter MFSD1</fullName>
    </recommendedName>
    <alternativeName>
        <fullName evidence="23">Major facilitator superfamily domain-containing protein 1</fullName>
    </alternativeName>
</protein>
<dbReference type="PROSITE" id="PS50850">
    <property type="entry name" value="MFS"/>
    <property type="match status" value="1"/>
</dbReference>
<evidence type="ECO:0000256" key="26">
    <source>
        <dbReference type="SAM" id="MobiDB-lite"/>
    </source>
</evidence>
<feature type="transmembrane region" description="Helical" evidence="27">
    <location>
        <begin position="7"/>
        <end position="23"/>
    </location>
</feature>
<proteinExistence type="inferred from homology"/>
<feature type="transmembrane region" description="Helical" evidence="27">
    <location>
        <begin position="100"/>
        <end position="121"/>
    </location>
</feature>
<feature type="transmembrane region" description="Helical" evidence="27">
    <location>
        <begin position="216"/>
        <end position="237"/>
    </location>
</feature>